<evidence type="ECO:0000313" key="5">
    <source>
        <dbReference type="EMBL" id="NUU59589.1"/>
    </source>
</evidence>
<dbReference type="SUPFAM" id="SSF46689">
    <property type="entry name" value="Homeodomain-like"/>
    <property type="match status" value="1"/>
</dbReference>
<keyword evidence="3" id="KW-0804">Transcription</keyword>
<dbReference type="SUPFAM" id="SSF51215">
    <property type="entry name" value="Regulatory protein AraC"/>
    <property type="match status" value="1"/>
</dbReference>
<dbReference type="PANTHER" id="PTHR43280">
    <property type="entry name" value="ARAC-FAMILY TRANSCRIPTIONAL REGULATOR"/>
    <property type="match status" value="1"/>
</dbReference>
<evidence type="ECO:0000313" key="6">
    <source>
        <dbReference type="Proteomes" id="UP000564806"/>
    </source>
</evidence>
<dbReference type="Gene3D" id="1.10.10.60">
    <property type="entry name" value="Homeodomain-like"/>
    <property type="match status" value="2"/>
</dbReference>
<dbReference type="PROSITE" id="PS01124">
    <property type="entry name" value="HTH_ARAC_FAMILY_2"/>
    <property type="match status" value="1"/>
</dbReference>
<dbReference type="InterPro" id="IPR014710">
    <property type="entry name" value="RmlC-like_jellyroll"/>
</dbReference>
<dbReference type="InterPro" id="IPR009057">
    <property type="entry name" value="Homeodomain-like_sf"/>
</dbReference>
<dbReference type="InterPro" id="IPR037923">
    <property type="entry name" value="HTH-like"/>
</dbReference>
<proteinExistence type="predicted"/>
<dbReference type="GO" id="GO:0043565">
    <property type="term" value="F:sequence-specific DNA binding"/>
    <property type="evidence" value="ECO:0007669"/>
    <property type="project" value="InterPro"/>
</dbReference>
<name>A0A850EIR2_9BACL</name>
<dbReference type="AlphaFoldDB" id="A0A850EIR2"/>
<dbReference type="Pfam" id="PF07883">
    <property type="entry name" value="Cupin_2"/>
    <property type="match status" value="1"/>
</dbReference>
<keyword evidence="2" id="KW-0238">DNA-binding</keyword>
<comment type="caution">
    <text evidence="5">The sequence shown here is derived from an EMBL/GenBank/DDBJ whole genome shotgun (WGS) entry which is preliminary data.</text>
</comment>
<keyword evidence="6" id="KW-1185">Reference proteome</keyword>
<evidence type="ECO:0000256" key="3">
    <source>
        <dbReference type="ARBA" id="ARBA00023163"/>
    </source>
</evidence>
<feature type="domain" description="HTH araC/xylS-type" evidence="4">
    <location>
        <begin position="185"/>
        <end position="285"/>
    </location>
</feature>
<dbReference type="RefSeq" id="WP_175370255.1">
    <property type="nucleotide sequence ID" value="NZ_JABWCS010000189.1"/>
</dbReference>
<dbReference type="GO" id="GO:0003700">
    <property type="term" value="F:DNA-binding transcription factor activity"/>
    <property type="evidence" value="ECO:0007669"/>
    <property type="project" value="InterPro"/>
</dbReference>
<dbReference type="Proteomes" id="UP000564806">
    <property type="component" value="Unassembled WGS sequence"/>
</dbReference>
<dbReference type="InterPro" id="IPR013096">
    <property type="entry name" value="Cupin_2"/>
</dbReference>
<evidence type="ECO:0000259" key="4">
    <source>
        <dbReference type="PROSITE" id="PS01124"/>
    </source>
</evidence>
<sequence length="285" mass="33314">MNFTSLHPYVYLATRYPFSKGQSSSPRICYTSSIYLISEGYGVLCTNGERTRLGPGALVYLPAGQPHEWLADSQEPMVHLCCYFDWSYVERAAFFDTACPVCYPPEPLLEELVGPPFPYSLPEIIMVESVRVWQELFQNFYKTASFTNEQTFMRSLTIQRNFQTFIDYFLNSLLKDQQIPDRRISQLLEVMEQDLLHDAPKPLDVYYTSLNMSRGHFFELFRKSTGCSPIQYMNLFRIGRAKEDLLHTMLSITEIAEKYHFSSVHYFSRLFHQLTGEAPREFRQK</sequence>
<dbReference type="SMART" id="SM00342">
    <property type="entry name" value="HTH_ARAC"/>
    <property type="match status" value="1"/>
</dbReference>
<evidence type="ECO:0000256" key="2">
    <source>
        <dbReference type="ARBA" id="ARBA00023125"/>
    </source>
</evidence>
<dbReference type="EMBL" id="JABWCS010000189">
    <property type="protein sequence ID" value="NUU59589.1"/>
    <property type="molecule type" value="Genomic_DNA"/>
</dbReference>
<organism evidence="5 6">
    <name type="scientific">Paenibacillus agri</name>
    <dbReference type="NCBI Taxonomy" id="2744309"/>
    <lineage>
        <taxon>Bacteria</taxon>
        <taxon>Bacillati</taxon>
        <taxon>Bacillota</taxon>
        <taxon>Bacilli</taxon>
        <taxon>Bacillales</taxon>
        <taxon>Paenibacillaceae</taxon>
        <taxon>Paenibacillus</taxon>
    </lineage>
</organism>
<reference evidence="5" key="1">
    <citation type="submission" date="2020-06" db="EMBL/GenBank/DDBJ databases">
        <title>Paenibacillus sp. nov., isolated from soil.</title>
        <authorList>
            <person name="Seo Y.L."/>
        </authorList>
    </citation>
    <scope>NUCLEOTIDE SEQUENCE [LARGE SCALE GENOMIC DNA]</scope>
    <source>
        <strain evidence="5">JW14</strain>
    </source>
</reference>
<dbReference type="Gene3D" id="2.60.120.10">
    <property type="entry name" value="Jelly Rolls"/>
    <property type="match status" value="1"/>
</dbReference>
<dbReference type="Pfam" id="PF12833">
    <property type="entry name" value="HTH_18"/>
    <property type="match status" value="1"/>
</dbReference>
<keyword evidence="1" id="KW-0805">Transcription regulation</keyword>
<dbReference type="InterPro" id="IPR018060">
    <property type="entry name" value="HTH_AraC"/>
</dbReference>
<dbReference type="PANTHER" id="PTHR43280:SF2">
    <property type="entry name" value="HTH-TYPE TRANSCRIPTIONAL REGULATOR EXSA"/>
    <property type="match status" value="1"/>
</dbReference>
<accession>A0A850EIR2</accession>
<gene>
    <name evidence="5" type="ORF">HPT30_04360</name>
</gene>
<protein>
    <submittedName>
        <fullName evidence="5">AraC family transcriptional regulator</fullName>
    </submittedName>
</protein>
<evidence type="ECO:0000256" key="1">
    <source>
        <dbReference type="ARBA" id="ARBA00023015"/>
    </source>
</evidence>